<dbReference type="EMBL" id="SODZ01000008">
    <property type="protein sequence ID" value="TDX14975.1"/>
    <property type="molecule type" value="Genomic_DNA"/>
</dbReference>
<reference evidence="1 2" key="1">
    <citation type="submission" date="2019-03" db="EMBL/GenBank/DDBJ databases">
        <title>Genomic Encyclopedia of Type Strains, Phase IV (KMG-IV): sequencing the most valuable type-strain genomes for metagenomic binning, comparative biology and taxonomic classification.</title>
        <authorList>
            <person name="Goeker M."/>
        </authorList>
    </citation>
    <scope>NUCLEOTIDE SEQUENCE [LARGE SCALE GENOMIC DNA]</scope>
    <source>
        <strain evidence="1 2">DSM 13575</strain>
    </source>
</reference>
<dbReference type="Proteomes" id="UP000294817">
    <property type="component" value="Unassembled WGS sequence"/>
</dbReference>
<proteinExistence type="predicted"/>
<evidence type="ECO:0000313" key="1">
    <source>
        <dbReference type="EMBL" id="TDX14975.1"/>
    </source>
</evidence>
<comment type="caution">
    <text evidence="1">The sequence shown here is derived from an EMBL/GenBank/DDBJ whole genome shotgun (WGS) entry which is preliminary data.</text>
</comment>
<evidence type="ECO:0008006" key="3">
    <source>
        <dbReference type="Google" id="ProtNLM"/>
    </source>
</evidence>
<evidence type="ECO:0000313" key="2">
    <source>
        <dbReference type="Proteomes" id="UP000294817"/>
    </source>
</evidence>
<protein>
    <recommendedName>
        <fullName evidence="3">ATP F0F1 synthase synthase</fullName>
    </recommendedName>
</protein>
<name>A0A4R8EW52_9BACT</name>
<sequence>MNHLMAKIRKRGNDNKYRKITSDDNFYKLPEDLDNPIEYLPDHNLDEDSWFVISEFSKKPYCLDILKNNFESVEYLQLEKLEIDKIDFIFSYQDKNEYYFQRVLSSHIVSKKLLYIGDAFEFKENTKFIVINDIPDAIYLKDQDKLYFKKLTSITSIFKGIEELYKEATEEETREFLEQSFICLDQGFSSEKVKKSNRKRIALAMDTMKNFNSDEKKKIFDYIKDYCPNLERKKGAFVVKSDEDLKSILYGIDQRYYTTPVKNEKRIANSIIPINESFK</sequence>
<dbReference type="AlphaFoldDB" id="A0A4R8EW52"/>
<keyword evidence="2" id="KW-1185">Reference proteome</keyword>
<organism evidence="1 2">
    <name type="scientific">Petrotoga sibirica</name>
    <dbReference type="NCBI Taxonomy" id="156202"/>
    <lineage>
        <taxon>Bacteria</taxon>
        <taxon>Thermotogati</taxon>
        <taxon>Thermotogota</taxon>
        <taxon>Thermotogae</taxon>
        <taxon>Petrotogales</taxon>
        <taxon>Petrotogaceae</taxon>
        <taxon>Petrotoga</taxon>
    </lineage>
</organism>
<accession>A0A4R8EW52</accession>
<gene>
    <name evidence="1" type="ORF">C8D74_10810</name>
</gene>
<dbReference type="RefSeq" id="WP_103876891.1">
    <property type="nucleotide sequence ID" value="NZ_SODZ01000008.1"/>
</dbReference>